<dbReference type="AlphaFoldDB" id="D6RPM1"/>
<dbReference type="VEuPathDB" id="FungiDB:CC1G_15130"/>
<organism evidence="1 2">
    <name type="scientific">Coprinopsis cinerea (strain Okayama-7 / 130 / ATCC MYA-4618 / FGSC 9003)</name>
    <name type="common">Inky cap fungus</name>
    <name type="synonym">Hormographiella aspergillata</name>
    <dbReference type="NCBI Taxonomy" id="240176"/>
    <lineage>
        <taxon>Eukaryota</taxon>
        <taxon>Fungi</taxon>
        <taxon>Dikarya</taxon>
        <taxon>Basidiomycota</taxon>
        <taxon>Agaricomycotina</taxon>
        <taxon>Agaricomycetes</taxon>
        <taxon>Agaricomycetidae</taxon>
        <taxon>Agaricales</taxon>
        <taxon>Agaricineae</taxon>
        <taxon>Psathyrellaceae</taxon>
        <taxon>Coprinopsis</taxon>
    </lineage>
</organism>
<dbReference type="RefSeq" id="XP_002910490.1">
    <property type="nucleotide sequence ID" value="XM_002910444.1"/>
</dbReference>
<reference evidence="1 2" key="1">
    <citation type="journal article" date="2010" name="Proc. Natl. Acad. Sci. U.S.A.">
        <title>Insights into evolution of multicellular fungi from the assembled chromosomes of the mushroom Coprinopsis cinerea (Coprinus cinereus).</title>
        <authorList>
            <person name="Stajich J.E."/>
            <person name="Wilke S.K."/>
            <person name="Ahren D."/>
            <person name="Au C.H."/>
            <person name="Birren B.W."/>
            <person name="Borodovsky M."/>
            <person name="Burns C."/>
            <person name="Canback B."/>
            <person name="Casselton L.A."/>
            <person name="Cheng C.K."/>
            <person name="Deng J."/>
            <person name="Dietrich F.S."/>
            <person name="Fargo D.C."/>
            <person name="Farman M.L."/>
            <person name="Gathman A.C."/>
            <person name="Goldberg J."/>
            <person name="Guigo R."/>
            <person name="Hoegger P.J."/>
            <person name="Hooker J.B."/>
            <person name="Huggins A."/>
            <person name="James T.Y."/>
            <person name="Kamada T."/>
            <person name="Kilaru S."/>
            <person name="Kodira C."/>
            <person name="Kues U."/>
            <person name="Kupfer D."/>
            <person name="Kwan H.S."/>
            <person name="Lomsadze A."/>
            <person name="Li W."/>
            <person name="Lilly W.W."/>
            <person name="Ma L.J."/>
            <person name="Mackey A.J."/>
            <person name="Manning G."/>
            <person name="Martin F."/>
            <person name="Muraguchi H."/>
            <person name="Natvig D.O."/>
            <person name="Palmerini H."/>
            <person name="Ramesh M.A."/>
            <person name="Rehmeyer C.J."/>
            <person name="Roe B.A."/>
            <person name="Shenoy N."/>
            <person name="Stanke M."/>
            <person name="Ter-Hovhannisyan V."/>
            <person name="Tunlid A."/>
            <person name="Velagapudi R."/>
            <person name="Vision T.J."/>
            <person name="Zeng Q."/>
            <person name="Zolan M.E."/>
            <person name="Pukkila P.J."/>
        </authorList>
    </citation>
    <scope>NUCLEOTIDE SEQUENCE [LARGE SCALE GENOMIC DNA]</scope>
    <source>
        <strain evidence="2">Okayama-7 / 130 / ATCC MYA-4618 / FGSC 9003</strain>
    </source>
</reference>
<name>D6RPM1_COPC7</name>
<dbReference type="HOGENOM" id="CLU_2454668_0_0_1"/>
<dbReference type="Proteomes" id="UP000001861">
    <property type="component" value="Unassembled WGS sequence"/>
</dbReference>
<sequence>MSTPQPATLSGCEAFFSPQQFLIQIGDQRLQIDDNAETAGISSSTTLNRFLGQFRFEEAFIYSPEWDFLSFATYNDLVYLTEVARRGIR</sequence>
<gene>
    <name evidence="1" type="ORF">CC1G_15130</name>
</gene>
<dbReference type="KEGG" id="cci:CC1G_15130"/>
<dbReference type="GeneID" id="9379174"/>
<dbReference type="EMBL" id="AACS02000009">
    <property type="protein sequence ID" value="EFI26996.1"/>
    <property type="molecule type" value="Genomic_DNA"/>
</dbReference>
<dbReference type="InParanoid" id="D6RPM1"/>
<comment type="caution">
    <text evidence="1">The sequence shown here is derived from an EMBL/GenBank/DDBJ whole genome shotgun (WGS) entry which is preliminary data.</text>
</comment>
<evidence type="ECO:0000313" key="2">
    <source>
        <dbReference type="Proteomes" id="UP000001861"/>
    </source>
</evidence>
<keyword evidence="2" id="KW-1185">Reference proteome</keyword>
<evidence type="ECO:0000313" key="1">
    <source>
        <dbReference type="EMBL" id="EFI26996.1"/>
    </source>
</evidence>
<protein>
    <submittedName>
        <fullName evidence="1">Uncharacterized protein</fullName>
    </submittedName>
</protein>
<accession>D6RPM1</accession>
<proteinExistence type="predicted"/>